<keyword evidence="1" id="KW-1133">Transmembrane helix</keyword>
<dbReference type="AlphaFoldDB" id="A0A7W4VLT8"/>
<comment type="caution">
    <text evidence="2">The sequence shown here is derived from an EMBL/GenBank/DDBJ whole genome shotgun (WGS) entry which is preliminary data.</text>
</comment>
<proteinExistence type="predicted"/>
<reference evidence="2 3" key="1">
    <citation type="submission" date="2020-08" db="EMBL/GenBank/DDBJ databases">
        <title>The Agave Microbiome: Exploring the role of microbial communities in plant adaptations to desert environments.</title>
        <authorList>
            <person name="Partida-Martinez L.P."/>
        </authorList>
    </citation>
    <scope>NUCLEOTIDE SEQUENCE [LARGE SCALE GENOMIC DNA]</scope>
    <source>
        <strain evidence="2 3">AT3.9</strain>
    </source>
</reference>
<dbReference type="RefSeq" id="WP_183450746.1">
    <property type="nucleotide sequence ID" value="NZ_JACHWB010000003.1"/>
</dbReference>
<dbReference type="Proteomes" id="UP000532010">
    <property type="component" value="Unassembled WGS sequence"/>
</dbReference>
<keyword evidence="1" id="KW-0812">Transmembrane</keyword>
<evidence type="ECO:0000313" key="3">
    <source>
        <dbReference type="Proteomes" id="UP000532010"/>
    </source>
</evidence>
<keyword evidence="3" id="KW-1185">Reference proteome</keyword>
<feature type="transmembrane region" description="Helical" evidence="1">
    <location>
        <begin position="33"/>
        <end position="52"/>
    </location>
</feature>
<protein>
    <submittedName>
        <fullName evidence="2">Uncharacterized protein</fullName>
    </submittedName>
</protein>
<accession>A0A7W4VLT8</accession>
<organism evidence="2 3">
    <name type="scientific">Microvirga lupini</name>
    <dbReference type="NCBI Taxonomy" id="420324"/>
    <lineage>
        <taxon>Bacteria</taxon>
        <taxon>Pseudomonadati</taxon>
        <taxon>Pseudomonadota</taxon>
        <taxon>Alphaproteobacteria</taxon>
        <taxon>Hyphomicrobiales</taxon>
        <taxon>Methylobacteriaceae</taxon>
        <taxon>Microvirga</taxon>
    </lineage>
</organism>
<dbReference type="EMBL" id="JACHWB010000003">
    <property type="protein sequence ID" value="MBB3019554.1"/>
    <property type="molecule type" value="Genomic_DNA"/>
</dbReference>
<evidence type="ECO:0000313" key="2">
    <source>
        <dbReference type="EMBL" id="MBB3019554.1"/>
    </source>
</evidence>
<gene>
    <name evidence="2" type="ORF">FHR70_002619</name>
</gene>
<keyword evidence="1" id="KW-0472">Membrane</keyword>
<evidence type="ECO:0000256" key="1">
    <source>
        <dbReference type="SAM" id="Phobius"/>
    </source>
</evidence>
<name>A0A7W4VLT8_9HYPH</name>
<sequence>MREVMMIYLGGVILLLAASTMINDEEGIGLDHILIAGFGWPILTPLLAFRAWHSR</sequence>